<dbReference type="KEGG" id="gaz:Pan241w_60650"/>
<feature type="coiled-coil region" evidence="1">
    <location>
        <begin position="209"/>
        <end position="243"/>
    </location>
</feature>
<evidence type="ECO:0000256" key="1">
    <source>
        <dbReference type="SAM" id="Coils"/>
    </source>
</evidence>
<evidence type="ECO:0000313" key="2">
    <source>
        <dbReference type="EMBL" id="QDT45937.1"/>
    </source>
</evidence>
<dbReference type="Proteomes" id="UP000317171">
    <property type="component" value="Chromosome"/>
</dbReference>
<dbReference type="RefSeq" id="WP_145223014.1">
    <property type="nucleotide sequence ID" value="NZ_CP036269.1"/>
</dbReference>
<organism evidence="2 3">
    <name type="scientific">Gimesia alba</name>
    <dbReference type="NCBI Taxonomy" id="2527973"/>
    <lineage>
        <taxon>Bacteria</taxon>
        <taxon>Pseudomonadati</taxon>
        <taxon>Planctomycetota</taxon>
        <taxon>Planctomycetia</taxon>
        <taxon>Planctomycetales</taxon>
        <taxon>Planctomycetaceae</taxon>
        <taxon>Gimesia</taxon>
    </lineage>
</organism>
<evidence type="ECO:0000313" key="3">
    <source>
        <dbReference type="Proteomes" id="UP000317171"/>
    </source>
</evidence>
<keyword evidence="1" id="KW-0175">Coiled coil</keyword>
<dbReference type="SUPFAM" id="SSF56091">
    <property type="entry name" value="DNA ligase/mRNA capping enzyme, catalytic domain"/>
    <property type="match status" value="1"/>
</dbReference>
<accession>A0A517RPZ3</accession>
<proteinExistence type="predicted"/>
<reference evidence="2 3" key="1">
    <citation type="submission" date="2019-02" db="EMBL/GenBank/DDBJ databases">
        <title>Deep-cultivation of Planctomycetes and their phenomic and genomic characterization uncovers novel biology.</title>
        <authorList>
            <person name="Wiegand S."/>
            <person name="Jogler M."/>
            <person name="Boedeker C."/>
            <person name="Pinto D."/>
            <person name="Vollmers J."/>
            <person name="Rivas-Marin E."/>
            <person name="Kohn T."/>
            <person name="Peeters S.H."/>
            <person name="Heuer A."/>
            <person name="Rast P."/>
            <person name="Oberbeckmann S."/>
            <person name="Bunk B."/>
            <person name="Jeske O."/>
            <person name="Meyerdierks A."/>
            <person name="Storesund J.E."/>
            <person name="Kallscheuer N."/>
            <person name="Luecker S."/>
            <person name="Lage O.M."/>
            <person name="Pohl T."/>
            <person name="Merkel B.J."/>
            <person name="Hornburger P."/>
            <person name="Mueller R.-W."/>
            <person name="Bruemmer F."/>
            <person name="Labrenz M."/>
            <person name="Spormann A.M."/>
            <person name="Op den Camp H."/>
            <person name="Overmann J."/>
            <person name="Amann R."/>
            <person name="Jetten M.S.M."/>
            <person name="Mascher T."/>
            <person name="Medema M.H."/>
            <person name="Devos D.P."/>
            <person name="Kaster A.-K."/>
            <person name="Ovreas L."/>
            <person name="Rohde M."/>
            <person name="Galperin M.Y."/>
            <person name="Jogler C."/>
        </authorList>
    </citation>
    <scope>NUCLEOTIDE SEQUENCE [LARGE SCALE GENOMIC DNA]</scope>
    <source>
        <strain evidence="2 3">Pan241w</strain>
    </source>
</reference>
<keyword evidence="3" id="KW-1185">Reference proteome</keyword>
<dbReference type="OrthoDB" id="262835at2"/>
<dbReference type="AlphaFoldDB" id="A0A517RPZ3"/>
<gene>
    <name evidence="2" type="ORF">Pan241w_60650</name>
</gene>
<protein>
    <submittedName>
        <fullName evidence="2">Uncharacterized protein</fullName>
    </submittedName>
</protein>
<sequence>MSKQKSRRQRPQLARYPSIEGPDIDVIDQPCIAFHKYDGSNLQFRWTQKEGWCQCATRKRTINEGNPLFGGAISMFQSKYADQILAGIRKYKEYRNTKSLVAFCEFYGEHTFSGLHRDGEEKDLKLFEILIPEQGFVLPLHFEQHFGHLDIAEVIYKGSLTKEFMQNVYHGNYPVKEGAVAKGVTTTRRRKGKTDQDVWMVKIKTKTWLDELARRAGESADLKQELEENLKQQNALFERTELL</sequence>
<name>A0A517RPZ3_9PLAN</name>
<dbReference type="EMBL" id="CP036269">
    <property type="protein sequence ID" value="QDT45937.1"/>
    <property type="molecule type" value="Genomic_DNA"/>
</dbReference>